<organism evidence="2 3">
    <name type="scientific">Pseudomonas mandelii JR-1</name>
    <dbReference type="NCBI Taxonomy" id="1147786"/>
    <lineage>
        <taxon>Bacteria</taxon>
        <taxon>Pseudomonadati</taxon>
        <taxon>Pseudomonadota</taxon>
        <taxon>Gammaproteobacteria</taxon>
        <taxon>Pseudomonadales</taxon>
        <taxon>Pseudomonadaceae</taxon>
        <taxon>Pseudomonas</taxon>
    </lineage>
</organism>
<name>A0A024E551_9PSED</name>
<dbReference type="PANTHER" id="PTHR33840">
    <property type="match status" value="1"/>
</dbReference>
<reference evidence="2 3" key="1">
    <citation type="journal article" date="2012" name="J. Bacteriol.">
        <title>Genome sequence of cold-adapted Pseudomonas mandelii strain JR-1.</title>
        <authorList>
            <person name="Jang S.H."/>
            <person name="Kim J."/>
            <person name="Kim J."/>
            <person name="Hong S."/>
            <person name="Lee C."/>
        </authorList>
    </citation>
    <scope>NUCLEOTIDE SEQUENCE [LARGE SCALE GENOMIC DNA]</scope>
    <source>
        <strain evidence="2 3">JR-1</strain>
    </source>
</reference>
<dbReference type="PANTHER" id="PTHR33840:SF1">
    <property type="entry name" value="TLE1 PHOSPHOLIPASE DOMAIN-CONTAINING PROTEIN"/>
    <property type="match status" value="1"/>
</dbReference>
<dbReference type="Proteomes" id="UP000026913">
    <property type="component" value="Chromosome"/>
</dbReference>
<dbReference type="EMBL" id="CP005960">
    <property type="protein sequence ID" value="AHZ67927.1"/>
    <property type="molecule type" value="Genomic_DNA"/>
</dbReference>
<evidence type="ECO:0000313" key="2">
    <source>
        <dbReference type="EMBL" id="AHZ67927.1"/>
    </source>
</evidence>
<dbReference type="Pfam" id="PF09994">
    <property type="entry name" value="T6SS_Tle1-like_cat"/>
    <property type="match status" value="1"/>
</dbReference>
<evidence type="ECO:0000259" key="1">
    <source>
        <dbReference type="Pfam" id="PF09994"/>
    </source>
</evidence>
<dbReference type="HOGENOM" id="CLU_536230_0_0_6"/>
<evidence type="ECO:0000313" key="3">
    <source>
        <dbReference type="Proteomes" id="UP000026913"/>
    </source>
</evidence>
<protein>
    <recommendedName>
        <fullName evidence="1">T6SS Phospholipase effector Tle1-like catalytic domain-containing protein</fullName>
    </recommendedName>
</protein>
<dbReference type="AlphaFoldDB" id="A0A024E551"/>
<accession>A0A024E551</accession>
<dbReference type="KEGG" id="pman:OU5_0848"/>
<dbReference type="InterPro" id="IPR018712">
    <property type="entry name" value="Tle1-like_cat"/>
</dbReference>
<sequence>MLVMRERVRVVVTLPKRLLQSTQGVRTVRNLIFPLVLLLSGCSTVSQNLDTPVSNRADRLGVQPQEKVKFDDLLLAKAESCPGRESFPKGKADDDYDKVQARWKLLDCLFKHVQGRRLVVLLDGTANDKEDSTNIWRLYELALSRTLKGSLDTKIELGDPVIPYYDKGVGTSPTSPISGAAFGTGVSMNIRQAYRFLVEAYKPEDQIFLFGFSRGAFTARSLNGFIEFAGLAKPATVASNTLDDTFLLWWAGNFHSKVSNMYKIYHRSNTGSATFESDLRGDLKKYRQENNIEVYGDKPSDRKVTVEVVGVFDTVPAVGLGLDEDPDGHRIELYARRGYHAMSLDEQRDSFRLQRFGVPQYEQQTLEEVWFAGAHADIGGGYYKGPEALICGKEFGEGESAPVGLEATPLRWMLTRTRNDRIFSDAEWPRECVGGQLHDEYFDANRFLAALYKNAGLLRRKPIAHDNVDKSVLTRMKIGKLAAPHPDREPKGQYRPVNLGHDPESTFTIVSPDSMPALTHSP</sequence>
<gene>
    <name evidence="2" type="ORF">OU5_0848</name>
</gene>
<feature type="domain" description="T6SS Phospholipase effector Tle1-like catalytic" evidence="1">
    <location>
        <begin position="116"/>
        <end position="415"/>
    </location>
</feature>
<proteinExistence type="predicted"/>